<reference evidence="2" key="1">
    <citation type="submission" date="2021-02" db="EMBL/GenBank/DDBJ databases">
        <authorList>
            <person name="Nowell W R."/>
        </authorList>
    </citation>
    <scope>NUCLEOTIDE SEQUENCE</scope>
</reference>
<organism evidence="2 3">
    <name type="scientific">Adineta steineri</name>
    <dbReference type="NCBI Taxonomy" id="433720"/>
    <lineage>
        <taxon>Eukaryota</taxon>
        <taxon>Metazoa</taxon>
        <taxon>Spiralia</taxon>
        <taxon>Gnathifera</taxon>
        <taxon>Rotifera</taxon>
        <taxon>Eurotatoria</taxon>
        <taxon>Bdelloidea</taxon>
        <taxon>Adinetida</taxon>
        <taxon>Adinetidae</taxon>
        <taxon>Adineta</taxon>
    </lineage>
</organism>
<evidence type="ECO:0000256" key="1">
    <source>
        <dbReference type="SAM" id="MobiDB-lite"/>
    </source>
</evidence>
<dbReference type="Proteomes" id="UP000663844">
    <property type="component" value="Unassembled WGS sequence"/>
</dbReference>
<sequence length="106" mass="12439">VRFRDVMILQTFVKDIFLQFRVVLTWLYPAIRMAAYRIGDPNKQFAVKRCKNIEKFIDKTVPLNNNNNSIIKTTDDRSQSVLQNNSSEQELNNVNEIKQNSVSYIK</sequence>
<gene>
    <name evidence="2" type="ORF">OXD698_LOCUS52082</name>
</gene>
<feature type="compositionally biased region" description="Polar residues" evidence="1">
    <location>
        <begin position="79"/>
        <end position="88"/>
    </location>
</feature>
<dbReference type="EMBL" id="CAJOAZ010027722">
    <property type="protein sequence ID" value="CAF4411760.1"/>
    <property type="molecule type" value="Genomic_DNA"/>
</dbReference>
<evidence type="ECO:0000313" key="3">
    <source>
        <dbReference type="Proteomes" id="UP000663844"/>
    </source>
</evidence>
<dbReference type="AlphaFoldDB" id="A0A820PUQ3"/>
<comment type="caution">
    <text evidence="2">The sequence shown here is derived from an EMBL/GenBank/DDBJ whole genome shotgun (WGS) entry which is preliminary data.</text>
</comment>
<proteinExistence type="predicted"/>
<evidence type="ECO:0000313" key="2">
    <source>
        <dbReference type="EMBL" id="CAF4411760.1"/>
    </source>
</evidence>
<feature type="region of interest" description="Disordered" evidence="1">
    <location>
        <begin position="68"/>
        <end position="88"/>
    </location>
</feature>
<feature type="non-terminal residue" evidence="2">
    <location>
        <position position="1"/>
    </location>
</feature>
<accession>A0A820PUQ3</accession>
<name>A0A820PUQ3_9BILA</name>
<protein>
    <submittedName>
        <fullName evidence="2">Uncharacterized protein</fullName>
    </submittedName>
</protein>